<dbReference type="PANTHER" id="PTHR42988:SF2">
    <property type="entry name" value="CYCLIC NUCLEOTIDE PHOSPHODIESTERASE CBUA0032-RELATED"/>
    <property type="match status" value="1"/>
</dbReference>
<organism evidence="6 7">
    <name type="scientific">Acinetobacter celticus</name>
    <dbReference type="NCBI Taxonomy" id="1891224"/>
    <lineage>
        <taxon>Bacteria</taxon>
        <taxon>Pseudomonadati</taxon>
        <taxon>Pseudomonadota</taxon>
        <taxon>Gammaproteobacteria</taxon>
        <taxon>Moraxellales</taxon>
        <taxon>Moraxellaceae</taxon>
        <taxon>Acinetobacter</taxon>
    </lineage>
</organism>
<dbReference type="InterPro" id="IPR050884">
    <property type="entry name" value="CNP_phosphodiesterase-III"/>
</dbReference>
<dbReference type="GO" id="GO:0004112">
    <property type="term" value="F:cyclic-nucleotide phosphodiesterase activity"/>
    <property type="evidence" value="ECO:0007669"/>
    <property type="project" value="InterPro"/>
</dbReference>
<proteinExistence type="inferred from homology"/>
<evidence type="ECO:0000259" key="5">
    <source>
        <dbReference type="Pfam" id="PF00149"/>
    </source>
</evidence>
<evidence type="ECO:0000256" key="1">
    <source>
        <dbReference type="ARBA" id="ARBA00022723"/>
    </source>
</evidence>
<reference evidence="6 7" key="1">
    <citation type="submission" date="2016-07" db="EMBL/GenBank/DDBJ databases">
        <title>Acinetobacter sp. ANC 4603.</title>
        <authorList>
            <person name="Radolfova-Krizova L."/>
            <person name="Nemec A."/>
        </authorList>
    </citation>
    <scope>NUCLEOTIDE SEQUENCE [LARGE SCALE GENOMIC DNA]</scope>
    <source>
        <strain evidence="6 7">ANC 4603</strain>
    </source>
</reference>
<comment type="caution">
    <text evidence="6">The sequence shown here is derived from an EMBL/GenBank/DDBJ whole genome shotgun (WGS) entry which is preliminary data.</text>
</comment>
<dbReference type="CDD" id="cd07402">
    <property type="entry name" value="MPP_GpdQ"/>
    <property type="match status" value="1"/>
</dbReference>
<dbReference type="Pfam" id="PF00149">
    <property type="entry name" value="Metallophos"/>
    <property type="match status" value="1"/>
</dbReference>
<evidence type="ECO:0000256" key="2">
    <source>
        <dbReference type="ARBA" id="ARBA00022801"/>
    </source>
</evidence>
<dbReference type="SUPFAM" id="SSF56300">
    <property type="entry name" value="Metallo-dependent phosphatases"/>
    <property type="match status" value="1"/>
</dbReference>
<dbReference type="InterPro" id="IPR004843">
    <property type="entry name" value="Calcineurin-like_PHP"/>
</dbReference>
<evidence type="ECO:0000256" key="3">
    <source>
        <dbReference type="ARBA" id="ARBA00023004"/>
    </source>
</evidence>
<comment type="similarity">
    <text evidence="4">Belongs to the cyclic nucleotide phosphodiesterase class-III family.</text>
</comment>
<evidence type="ECO:0000256" key="4">
    <source>
        <dbReference type="ARBA" id="ARBA00025742"/>
    </source>
</evidence>
<dbReference type="AlphaFoldDB" id="A0A1C3CTY5"/>
<evidence type="ECO:0000313" key="6">
    <source>
        <dbReference type="EMBL" id="ODA12205.1"/>
    </source>
</evidence>
<name>A0A1C3CTY5_9GAMM</name>
<dbReference type="NCBIfam" id="NF008359">
    <property type="entry name" value="PRK11148.1"/>
    <property type="match status" value="1"/>
</dbReference>
<evidence type="ECO:0000313" key="7">
    <source>
        <dbReference type="Proteomes" id="UP000186553"/>
    </source>
</evidence>
<dbReference type="Gene3D" id="3.60.21.10">
    <property type="match status" value="1"/>
</dbReference>
<gene>
    <name evidence="6" type="ORF">BBP83_12085</name>
</gene>
<dbReference type="OrthoDB" id="9784378at2"/>
<sequence>MSKGKDIALSMNTDISSDWTIIQISDTHLMDQADHTFAGMNPEQSFHIVMEHLTHHYSTPDAIIHTGDLAQVPVQETYSRYLQYMQTLNIPHYQIPGNHDDRAVFPFHLQQDQAHLLSFGQWRIVLLNSAVVDQVDGWISEAQLTQLDQILTAHPEQHVIIACHHHPFAMQSLWIDQHKLKNSTHLMHVIAKHQNVKVVLYGHVHQDSSNEWHGVQFLSTPSTSIQFKPQSDTFALDESFPGYRVLNLKENGEFSTEVVRVKINQPKINIEISGY</sequence>
<dbReference type="Proteomes" id="UP000186553">
    <property type="component" value="Unassembled WGS sequence"/>
</dbReference>
<keyword evidence="1" id="KW-0479">Metal-binding</keyword>
<dbReference type="InterPro" id="IPR026575">
    <property type="entry name" value="GpdQ/CpdA-like"/>
</dbReference>
<dbReference type="PANTHER" id="PTHR42988">
    <property type="entry name" value="PHOSPHOHYDROLASE"/>
    <property type="match status" value="1"/>
</dbReference>
<keyword evidence="2" id="KW-0378">Hydrolase</keyword>
<feature type="domain" description="Calcineurin-like phosphoesterase" evidence="5">
    <location>
        <begin position="20"/>
        <end position="206"/>
    </location>
</feature>
<keyword evidence="7" id="KW-1185">Reference proteome</keyword>
<protein>
    <submittedName>
        <fullName evidence="6">Metallophosphatase</fullName>
    </submittedName>
</protein>
<dbReference type="STRING" id="1891224.BBP83_12085"/>
<dbReference type="EMBL" id="MBDL01000012">
    <property type="protein sequence ID" value="ODA12205.1"/>
    <property type="molecule type" value="Genomic_DNA"/>
</dbReference>
<keyword evidence="3" id="KW-0408">Iron</keyword>
<dbReference type="InterPro" id="IPR029052">
    <property type="entry name" value="Metallo-depent_PP-like"/>
</dbReference>
<accession>A0A1C3CTY5</accession>
<dbReference type="GO" id="GO:0046872">
    <property type="term" value="F:metal ion binding"/>
    <property type="evidence" value="ECO:0007669"/>
    <property type="project" value="UniProtKB-KW"/>
</dbReference>